<dbReference type="NCBIfam" id="TIGR01378">
    <property type="entry name" value="thi_PPkinase"/>
    <property type="match status" value="1"/>
</dbReference>
<dbReference type="Pfam" id="PF04265">
    <property type="entry name" value="TPK_B1_binding"/>
    <property type="match status" value="1"/>
</dbReference>
<keyword evidence="1 7" id="KW-0808">Transferase</keyword>
<dbReference type="InterPro" id="IPR053149">
    <property type="entry name" value="TPK"/>
</dbReference>
<evidence type="ECO:0000256" key="1">
    <source>
        <dbReference type="ARBA" id="ARBA00022679"/>
    </source>
</evidence>
<dbReference type="GO" id="GO:0005524">
    <property type="term" value="F:ATP binding"/>
    <property type="evidence" value="ECO:0007669"/>
    <property type="project" value="UniProtKB-KW"/>
</dbReference>
<reference evidence="7" key="1">
    <citation type="journal article" date="2020" name="mSystems">
        <title>Genome- and Community-Level Interaction Insights into Carbon Utilization and Element Cycling Functions of Hydrothermarchaeota in Hydrothermal Sediment.</title>
        <authorList>
            <person name="Zhou Z."/>
            <person name="Liu Y."/>
            <person name="Xu W."/>
            <person name="Pan J."/>
            <person name="Luo Z.H."/>
            <person name="Li M."/>
        </authorList>
    </citation>
    <scope>NUCLEOTIDE SEQUENCE [LARGE SCALE GENOMIC DNA]</scope>
    <source>
        <strain evidence="7">HyVt-76</strain>
    </source>
</reference>
<dbReference type="SUPFAM" id="SSF63999">
    <property type="entry name" value="Thiamin pyrophosphokinase, catalytic domain"/>
    <property type="match status" value="1"/>
</dbReference>
<keyword evidence="4" id="KW-0067">ATP-binding</keyword>
<sequence length="210" mass="23646">MKKRIAIFLNGEGLILKRARQALNTIDIIIAADGGANYCLQNEIIPHYIIGDLDSIKKQGLKIPETSKLLHLSDQYSTDLEKALKLAESLEPQSLTILNATGKRSDHAIANLLFLQQINERLPVEVIDNFGRLSFLKPGNHYFNLPVGQTVSFTSWCSVKELTLSGFEYPLNRQSFEGFFVGMSNLVKETPCHVAFTEGRLIMYEVQQFE</sequence>
<dbReference type="GO" id="GO:0004788">
    <property type="term" value="F:thiamine diphosphokinase activity"/>
    <property type="evidence" value="ECO:0007669"/>
    <property type="project" value="UniProtKB-UniRule"/>
</dbReference>
<dbReference type="InterPro" id="IPR007373">
    <property type="entry name" value="Thiamin_PyroPKinase_B1-bd"/>
</dbReference>
<dbReference type="PANTHER" id="PTHR41299">
    <property type="entry name" value="THIAMINE PYROPHOSPHOKINASE"/>
    <property type="match status" value="1"/>
</dbReference>
<dbReference type="Gene3D" id="3.40.50.10240">
    <property type="entry name" value="Thiamin pyrophosphokinase, catalytic domain"/>
    <property type="match status" value="1"/>
</dbReference>
<dbReference type="InterPro" id="IPR007371">
    <property type="entry name" value="TPK_catalytic"/>
</dbReference>
<dbReference type="InterPro" id="IPR006282">
    <property type="entry name" value="Thi_PPkinase"/>
</dbReference>
<dbReference type="CDD" id="cd07995">
    <property type="entry name" value="TPK"/>
    <property type="match status" value="1"/>
</dbReference>
<protein>
    <recommendedName>
        <fullName evidence="5">Thiamine diphosphokinase</fullName>
        <ecNumber evidence="5">2.7.6.2</ecNumber>
    </recommendedName>
</protein>
<dbReference type="GO" id="GO:0030975">
    <property type="term" value="F:thiamine binding"/>
    <property type="evidence" value="ECO:0007669"/>
    <property type="project" value="InterPro"/>
</dbReference>
<keyword evidence="2" id="KW-0547">Nucleotide-binding</keyword>
<feature type="domain" description="Thiamin pyrophosphokinase thiamin-binding" evidence="6">
    <location>
        <begin position="139"/>
        <end position="202"/>
    </location>
</feature>
<dbReference type="GO" id="GO:0009229">
    <property type="term" value="P:thiamine diphosphate biosynthetic process"/>
    <property type="evidence" value="ECO:0007669"/>
    <property type="project" value="InterPro"/>
</dbReference>
<evidence type="ECO:0000256" key="4">
    <source>
        <dbReference type="ARBA" id="ARBA00022840"/>
    </source>
</evidence>
<organism evidence="7">
    <name type="scientific">Caldithrix abyssi</name>
    <dbReference type="NCBI Taxonomy" id="187145"/>
    <lineage>
        <taxon>Bacteria</taxon>
        <taxon>Pseudomonadati</taxon>
        <taxon>Calditrichota</taxon>
        <taxon>Calditrichia</taxon>
        <taxon>Calditrichales</taxon>
        <taxon>Calditrichaceae</taxon>
        <taxon>Caldithrix</taxon>
    </lineage>
</organism>
<dbReference type="SMART" id="SM00983">
    <property type="entry name" value="TPK_B1_binding"/>
    <property type="match status" value="1"/>
</dbReference>
<evidence type="ECO:0000256" key="3">
    <source>
        <dbReference type="ARBA" id="ARBA00022777"/>
    </source>
</evidence>
<dbReference type="GO" id="GO:0016301">
    <property type="term" value="F:kinase activity"/>
    <property type="evidence" value="ECO:0007669"/>
    <property type="project" value="UniProtKB-KW"/>
</dbReference>
<dbReference type="Pfam" id="PF04263">
    <property type="entry name" value="TPK_catalytic"/>
    <property type="match status" value="1"/>
</dbReference>
<keyword evidence="3" id="KW-0418">Kinase</keyword>
<dbReference type="InterPro" id="IPR036759">
    <property type="entry name" value="TPK_catalytic_sf"/>
</dbReference>
<evidence type="ECO:0000313" key="7">
    <source>
        <dbReference type="EMBL" id="HHE54989.1"/>
    </source>
</evidence>
<dbReference type="EC" id="2.7.6.2" evidence="5"/>
<evidence type="ECO:0000256" key="2">
    <source>
        <dbReference type="ARBA" id="ARBA00022741"/>
    </source>
</evidence>
<dbReference type="Proteomes" id="UP000886111">
    <property type="component" value="Unassembled WGS sequence"/>
</dbReference>
<comment type="caution">
    <text evidence="7">The sequence shown here is derived from an EMBL/GenBank/DDBJ whole genome shotgun (WGS) entry which is preliminary data.</text>
</comment>
<evidence type="ECO:0000259" key="6">
    <source>
        <dbReference type="SMART" id="SM00983"/>
    </source>
</evidence>
<evidence type="ECO:0000256" key="5">
    <source>
        <dbReference type="NCBIfam" id="TIGR01378"/>
    </source>
</evidence>
<dbReference type="EMBL" id="DRTD01000323">
    <property type="protein sequence ID" value="HHE54989.1"/>
    <property type="molecule type" value="Genomic_DNA"/>
</dbReference>
<name>A0A7V5H345_CALAY</name>
<gene>
    <name evidence="7" type="ORF">ENL21_04350</name>
</gene>
<dbReference type="AlphaFoldDB" id="A0A7V5H345"/>
<proteinExistence type="predicted"/>
<dbReference type="GO" id="GO:0006772">
    <property type="term" value="P:thiamine metabolic process"/>
    <property type="evidence" value="ECO:0007669"/>
    <property type="project" value="UniProtKB-UniRule"/>
</dbReference>
<accession>A0A7V5H345</accession>
<dbReference type="PANTHER" id="PTHR41299:SF1">
    <property type="entry name" value="THIAMINE PYROPHOSPHOKINASE"/>
    <property type="match status" value="1"/>
</dbReference>